<dbReference type="AlphaFoldDB" id="A0A9N9TDL2"/>
<evidence type="ECO:0000313" key="3">
    <source>
        <dbReference type="Proteomes" id="UP001153712"/>
    </source>
</evidence>
<reference evidence="2" key="1">
    <citation type="submission" date="2022-01" db="EMBL/GenBank/DDBJ databases">
        <authorList>
            <person name="King R."/>
        </authorList>
    </citation>
    <scope>NUCLEOTIDE SEQUENCE</scope>
</reference>
<feature type="chain" id="PRO_5040341372" evidence="1">
    <location>
        <begin position="19"/>
        <end position="240"/>
    </location>
</feature>
<dbReference type="Gene3D" id="3.15.10.30">
    <property type="entry name" value="Haemolymph juvenile hormone binding protein"/>
    <property type="match status" value="1"/>
</dbReference>
<protein>
    <submittedName>
        <fullName evidence="2">Uncharacterized protein</fullName>
    </submittedName>
</protein>
<proteinExistence type="predicted"/>
<organism evidence="2 3">
    <name type="scientific">Phyllotreta striolata</name>
    <name type="common">Striped flea beetle</name>
    <name type="synonym">Crioceris striolata</name>
    <dbReference type="NCBI Taxonomy" id="444603"/>
    <lineage>
        <taxon>Eukaryota</taxon>
        <taxon>Metazoa</taxon>
        <taxon>Ecdysozoa</taxon>
        <taxon>Arthropoda</taxon>
        <taxon>Hexapoda</taxon>
        <taxon>Insecta</taxon>
        <taxon>Pterygota</taxon>
        <taxon>Neoptera</taxon>
        <taxon>Endopterygota</taxon>
        <taxon>Coleoptera</taxon>
        <taxon>Polyphaga</taxon>
        <taxon>Cucujiformia</taxon>
        <taxon>Chrysomeloidea</taxon>
        <taxon>Chrysomelidae</taxon>
        <taxon>Galerucinae</taxon>
        <taxon>Alticini</taxon>
        <taxon>Phyllotreta</taxon>
    </lineage>
</organism>
<dbReference type="OrthoDB" id="6759118at2759"/>
<dbReference type="InterPro" id="IPR010562">
    <property type="entry name" value="Haemolymph_juvenile_hormone-bd"/>
</dbReference>
<dbReference type="Pfam" id="PF06585">
    <property type="entry name" value="JHBP"/>
    <property type="match status" value="1"/>
</dbReference>
<feature type="signal peptide" evidence="1">
    <location>
        <begin position="1"/>
        <end position="18"/>
    </location>
</feature>
<name>A0A9N9TDL2_PHYSR</name>
<accession>A0A9N9TDL2</accession>
<sequence>MWTVKAVAFLALACVVLAGKDLDYGFQLMRCAQTAITRGVPELHIPQHTPLHFVHNASWSGHVNVVAVELNLTNGIWYGIPAWDLKATQLTEDGSDYIVYKFDLSWKTMNITFDYSLKTTEVILNQVQHGSFRLNWTDVLWSGTLNVTRPGLTKLVQEVNHADIDWSVQDLTCDINGLGPLNGVAGSTIATTIKEALNLRAVTIGDFIKDKLNTVWWDTGVIWKLTQWCQKNINATSEYY</sequence>
<evidence type="ECO:0000313" key="2">
    <source>
        <dbReference type="EMBL" id="CAG9856299.1"/>
    </source>
</evidence>
<dbReference type="InterPro" id="IPR038606">
    <property type="entry name" value="To_sf"/>
</dbReference>
<keyword evidence="1" id="KW-0732">Signal</keyword>
<keyword evidence="3" id="KW-1185">Reference proteome</keyword>
<gene>
    <name evidence="2" type="ORF">PHYEVI_LOCUS2722</name>
</gene>
<dbReference type="Proteomes" id="UP001153712">
    <property type="component" value="Chromosome 12"/>
</dbReference>
<evidence type="ECO:0000256" key="1">
    <source>
        <dbReference type="SAM" id="SignalP"/>
    </source>
</evidence>
<dbReference type="EMBL" id="OU900105">
    <property type="protein sequence ID" value="CAG9856299.1"/>
    <property type="molecule type" value="Genomic_DNA"/>
</dbReference>